<organism evidence="11 12">
    <name type="scientific">Nasonia vitripennis</name>
    <name type="common">Parasitic wasp</name>
    <dbReference type="NCBI Taxonomy" id="7425"/>
    <lineage>
        <taxon>Eukaryota</taxon>
        <taxon>Metazoa</taxon>
        <taxon>Ecdysozoa</taxon>
        <taxon>Arthropoda</taxon>
        <taxon>Hexapoda</taxon>
        <taxon>Insecta</taxon>
        <taxon>Pterygota</taxon>
        <taxon>Neoptera</taxon>
        <taxon>Endopterygota</taxon>
        <taxon>Hymenoptera</taxon>
        <taxon>Apocrita</taxon>
        <taxon>Proctotrupomorpha</taxon>
        <taxon>Chalcidoidea</taxon>
        <taxon>Pteromalidae</taxon>
        <taxon>Pteromalinae</taxon>
        <taxon>Nasonia</taxon>
    </lineage>
</organism>
<dbReference type="InParanoid" id="A0A7M6UE23"/>
<dbReference type="GO" id="GO:0004984">
    <property type="term" value="F:olfactory receptor activity"/>
    <property type="evidence" value="ECO:0007669"/>
    <property type="project" value="InterPro"/>
</dbReference>
<dbReference type="AlphaFoldDB" id="A0A7M6UE23"/>
<comment type="subcellular location">
    <subcellularLocation>
        <location evidence="1 10">Cell membrane</location>
        <topology evidence="1 10">Multi-pass membrane protein</topology>
    </subcellularLocation>
</comment>
<keyword evidence="2" id="KW-1003">Cell membrane</keyword>
<dbReference type="Proteomes" id="UP000002358">
    <property type="component" value="Chromosome 4"/>
</dbReference>
<feature type="transmembrane region" description="Helical" evidence="10">
    <location>
        <begin position="311"/>
        <end position="330"/>
    </location>
</feature>
<dbReference type="EnsemblMetazoa" id="NM_001190625">
    <property type="protein sequence ID" value="NP_001177554"/>
    <property type="gene ID" value="GeneID_100463121"/>
</dbReference>
<evidence type="ECO:0000256" key="5">
    <source>
        <dbReference type="ARBA" id="ARBA00022725"/>
    </source>
</evidence>
<dbReference type="OrthoDB" id="7530072at2759"/>
<feature type="transmembrane region" description="Helical" evidence="10">
    <location>
        <begin position="141"/>
        <end position="167"/>
    </location>
</feature>
<dbReference type="GO" id="GO:0005886">
    <property type="term" value="C:plasma membrane"/>
    <property type="evidence" value="ECO:0007669"/>
    <property type="project" value="UniProtKB-SubCell"/>
</dbReference>
<evidence type="ECO:0000256" key="1">
    <source>
        <dbReference type="ARBA" id="ARBA00004651"/>
    </source>
</evidence>
<comment type="similarity">
    <text evidence="10">Belongs to the insect chemoreceptor superfamily. Heteromeric odorant receptor channel (TC 1.A.69) family.</text>
</comment>
<protein>
    <recommendedName>
        <fullName evidence="10">Odorant receptor</fullName>
    </recommendedName>
</protein>
<keyword evidence="5 10" id="KW-0552">Olfaction</keyword>
<dbReference type="KEGG" id="nvi:100463121"/>
<evidence type="ECO:0000256" key="8">
    <source>
        <dbReference type="ARBA" id="ARBA00023170"/>
    </source>
</evidence>
<accession>A0A7M6UE23</accession>
<dbReference type="PANTHER" id="PTHR21137">
    <property type="entry name" value="ODORANT RECEPTOR"/>
    <property type="match status" value="1"/>
</dbReference>
<keyword evidence="7 10" id="KW-0472">Membrane</keyword>
<keyword evidence="12" id="KW-1185">Reference proteome</keyword>
<evidence type="ECO:0000313" key="11">
    <source>
        <dbReference type="EnsemblMetazoa" id="NP_001177554"/>
    </source>
</evidence>
<evidence type="ECO:0000256" key="9">
    <source>
        <dbReference type="ARBA" id="ARBA00023224"/>
    </source>
</evidence>
<evidence type="ECO:0000256" key="7">
    <source>
        <dbReference type="ARBA" id="ARBA00023136"/>
    </source>
</evidence>
<dbReference type="PANTHER" id="PTHR21137:SF35">
    <property type="entry name" value="ODORANT RECEPTOR 19A-RELATED"/>
    <property type="match status" value="1"/>
</dbReference>
<keyword evidence="6 10" id="KW-1133">Transmembrane helix</keyword>
<dbReference type="GO" id="GO:0005549">
    <property type="term" value="F:odorant binding"/>
    <property type="evidence" value="ECO:0007669"/>
    <property type="project" value="InterPro"/>
</dbReference>
<feature type="transmembrane region" description="Helical" evidence="10">
    <location>
        <begin position="278"/>
        <end position="299"/>
    </location>
</feature>
<feature type="transmembrane region" description="Helical" evidence="10">
    <location>
        <begin position="43"/>
        <end position="62"/>
    </location>
</feature>
<evidence type="ECO:0000256" key="4">
    <source>
        <dbReference type="ARBA" id="ARBA00022692"/>
    </source>
</evidence>
<reference evidence="11" key="1">
    <citation type="submission" date="2021-01" db="UniProtKB">
        <authorList>
            <consortium name="EnsemblMetazoa"/>
        </authorList>
    </citation>
    <scope>IDENTIFICATION</scope>
</reference>
<dbReference type="GO" id="GO:0007165">
    <property type="term" value="P:signal transduction"/>
    <property type="evidence" value="ECO:0007669"/>
    <property type="project" value="UniProtKB-KW"/>
</dbReference>
<keyword evidence="9 10" id="KW-0807">Transducer</keyword>
<dbReference type="Pfam" id="PF02949">
    <property type="entry name" value="7tm_6"/>
    <property type="match status" value="1"/>
</dbReference>
<dbReference type="CTD" id="100463121"/>
<evidence type="ECO:0000256" key="3">
    <source>
        <dbReference type="ARBA" id="ARBA00022606"/>
    </source>
</evidence>
<keyword evidence="3 10" id="KW-0716">Sensory transduction</keyword>
<dbReference type="SMR" id="A0A7M6UE23"/>
<keyword evidence="4 10" id="KW-0812">Transmembrane</keyword>
<keyword evidence="8 10" id="KW-0675">Receptor</keyword>
<dbReference type="InterPro" id="IPR004117">
    <property type="entry name" value="7tm6_olfct_rcpt"/>
</dbReference>
<dbReference type="RefSeq" id="NP_001177554.1">
    <property type="nucleotide sequence ID" value="NM_001190625.1"/>
</dbReference>
<feature type="transmembrane region" description="Helical" evidence="10">
    <location>
        <begin position="187"/>
        <end position="206"/>
    </location>
</feature>
<proteinExistence type="inferred from homology"/>
<sequence length="406" mass="46984">MLSFKIQAKVNNGDVLGVGYWKLNKLMLKSVGLWPYQKSSTKMCIRTFIFIAIYSMMIPQIIRTFEEWGKNSEIVIENITGFLYFQVVITKYVTSCIAESNLQYLYVRITEDWNHFRDEGEQKVLSHFASHGRFLTIGYSVYLYTAGIAFTTLPCLIPAVLDLIIPLNDSRQKVLCFYGEYFIDQRVYYYELLLHTFVCVMCTIMLFTTIDAAYACCIEHVIGLFNIVDYRLNQAFNLVKDKYDTKSEVMRSEIHKCVLRSIEVHNHSIEIVELIQTTYTTCFFFTTGISLICLSLGTVDMMLSVNNYINFARVFFAWCGIVIYFFYISMPGQRIIDASSDIFNSVYFSGWYDFPLKTQRLLKFMMMRCSVPCQFTAGPLLVLNLENCGVILKTAMSYCTFVFAIS</sequence>
<evidence type="ECO:0000313" key="12">
    <source>
        <dbReference type="Proteomes" id="UP000002358"/>
    </source>
</evidence>
<evidence type="ECO:0000256" key="10">
    <source>
        <dbReference type="RuleBase" id="RU351113"/>
    </source>
</evidence>
<name>A0A7M6UE23_NASVI</name>
<evidence type="ECO:0000256" key="6">
    <source>
        <dbReference type="ARBA" id="ARBA00022989"/>
    </source>
</evidence>
<evidence type="ECO:0000256" key="2">
    <source>
        <dbReference type="ARBA" id="ARBA00022475"/>
    </source>
</evidence>
<comment type="caution">
    <text evidence="10">Lacks conserved residue(s) required for the propagation of feature annotation.</text>
</comment>
<dbReference type="GeneID" id="100463121"/>